<dbReference type="PANTHER" id="PTHR10695:SF46">
    <property type="entry name" value="BIFUNCTIONAL COENZYME A SYNTHASE-RELATED"/>
    <property type="match status" value="1"/>
</dbReference>
<reference evidence="5" key="1">
    <citation type="submission" date="2022-06" db="EMBL/GenBank/DDBJ databases">
        <title>Ornithinimicrobium HY1793.</title>
        <authorList>
            <person name="Huang Y."/>
        </authorList>
    </citation>
    <scope>NUCLEOTIDE SEQUENCE</scope>
    <source>
        <strain evidence="5">HY1793</strain>
    </source>
</reference>
<evidence type="ECO:0000313" key="6">
    <source>
        <dbReference type="Proteomes" id="UP001056455"/>
    </source>
</evidence>
<dbReference type="CDD" id="cd02022">
    <property type="entry name" value="DPCK"/>
    <property type="match status" value="1"/>
</dbReference>
<comment type="function">
    <text evidence="3">Catalyzes the phosphorylation of the 3'-hydroxyl group of dephosphocoenzyme A to form coenzyme A.</text>
</comment>
<comment type="pathway">
    <text evidence="3">Cofactor biosynthesis; coenzyme A biosynthesis; CoA from (R)-pantothenate: step 5/5.</text>
</comment>
<dbReference type="InterPro" id="IPR027417">
    <property type="entry name" value="P-loop_NTPase"/>
</dbReference>
<evidence type="ECO:0000256" key="4">
    <source>
        <dbReference type="NCBIfam" id="TIGR00152"/>
    </source>
</evidence>
<keyword evidence="3" id="KW-0173">Coenzyme A biosynthesis</keyword>
<dbReference type="InterPro" id="IPR001977">
    <property type="entry name" value="Depp_CoAkinase"/>
</dbReference>
<comment type="catalytic activity">
    <reaction evidence="3">
        <text>3'-dephospho-CoA + ATP = ADP + CoA + H(+)</text>
        <dbReference type="Rhea" id="RHEA:18245"/>
        <dbReference type="ChEBI" id="CHEBI:15378"/>
        <dbReference type="ChEBI" id="CHEBI:30616"/>
        <dbReference type="ChEBI" id="CHEBI:57287"/>
        <dbReference type="ChEBI" id="CHEBI:57328"/>
        <dbReference type="ChEBI" id="CHEBI:456216"/>
        <dbReference type="EC" id="2.7.1.24"/>
    </reaction>
</comment>
<dbReference type="Pfam" id="PF01121">
    <property type="entry name" value="CoaE"/>
    <property type="match status" value="1"/>
</dbReference>
<dbReference type="Proteomes" id="UP001056455">
    <property type="component" value="Chromosome"/>
</dbReference>
<proteinExistence type="inferred from homology"/>
<protein>
    <recommendedName>
        <fullName evidence="3 4">Dephospho-CoA kinase</fullName>
        <ecNumber evidence="3 4">2.7.1.24</ecNumber>
    </recommendedName>
    <alternativeName>
        <fullName evidence="3">Dephosphocoenzyme A kinase</fullName>
    </alternativeName>
</protein>
<dbReference type="HAMAP" id="MF_00376">
    <property type="entry name" value="Dephospho_CoA_kinase"/>
    <property type="match status" value="1"/>
</dbReference>
<dbReference type="PROSITE" id="PS51219">
    <property type="entry name" value="DPCK"/>
    <property type="match status" value="1"/>
</dbReference>
<evidence type="ECO:0000256" key="3">
    <source>
        <dbReference type="HAMAP-Rule" id="MF_00376"/>
    </source>
</evidence>
<dbReference type="EMBL" id="CP099489">
    <property type="protein sequence ID" value="USQ78302.1"/>
    <property type="molecule type" value="Genomic_DNA"/>
</dbReference>
<dbReference type="PANTHER" id="PTHR10695">
    <property type="entry name" value="DEPHOSPHO-COA KINASE-RELATED"/>
    <property type="match status" value="1"/>
</dbReference>
<feature type="binding site" evidence="3">
    <location>
        <begin position="11"/>
        <end position="16"/>
    </location>
    <ligand>
        <name>ATP</name>
        <dbReference type="ChEBI" id="CHEBI:30616"/>
    </ligand>
</feature>
<keyword evidence="3 5" id="KW-0808">Transferase</keyword>
<organism evidence="5 6">
    <name type="scientific">Ornithinimicrobium faecis</name>
    <dbReference type="NCBI Taxonomy" id="2934158"/>
    <lineage>
        <taxon>Bacteria</taxon>
        <taxon>Bacillati</taxon>
        <taxon>Actinomycetota</taxon>
        <taxon>Actinomycetes</taxon>
        <taxon>Micrococcales</taxon>
        <taxon>Ornithinimicrobiaceae</taxon>
        <taxon>Ornithinimicrobium</taxon>
    </lineage>
</organism>
<evidence type="ECO:0000256" key="2">
    <source>
        <dbReference type="ARBA" id="ARBA00022840"/>
    </source>
</evidence>
<gene>
    <name evidence="3 5" type="primary">coaE</name>
    <name evidence="5" type="ORF">NF556_11635</name>
</gene>
<sequence>MLRVGLSGGIGSGKSTVARALADHGAVIIDADRLAREVVEPGTAGLEAIRERFGSGILTSDGALDRPALGRVVFADTAARGDLERITHPLIAARTKELIDAAPPMSIVVHDVPLLVEVGYAPRYHLVIIVGASRETRLERLVTHRGMDRADAEQRIDAQASDEQRRAVADVWLHNQGSVDELRAATETLYAERLAPFLANLEQGVGLETHEVPGPVEVERLTARLAHVLGDDLGGPLELDPGTDSLLVPLSAGVTSEGVTETLARAGFPSVGPGRMASADPGRPVVLTLREHTVGPEG</sequence>
<dbReference type="Gene3D" id="3.40.50.300">
    <property type="entry name" value="P-loop containing nucleotide triphosphate hydrolases"/>
    <property type="match status" value="1"/>
</dbReference>
<evidence type="ECO:0000313" key="5">
    <source>
        <dbReference type="EMBL" id="USQ78302.1"/>
    </source>
</evidence>
<comment type="similarity">
    <text evidence="3">Belongs to the CoaE family.</text>
</comment>
<dbReference type="NCBIfam" id="TIGR00152">
    <property type="entry name" value="dephospho-CoA kinase"/>
    <property type="match status" value="1"/>
</dbReference>
<name>A0ABY4YNW2_9MICO</name>
<keyword evidence="3" id="KW-0963">Cytoplasm</keyword>
<keyword evidence="3 5" id="KW-0418">Kinase</keyword>
<dbReference type="EC" id="2.7.1.24" evidence="3 4"/>
<evidence type="ECO:0000256" key="1">
    <source>
        <dbReference type="ARBA" id="ARBA00022741"/>
    </source>
</evidence>
<keyword evidence="2 3" id="KW-0067">ATP-binding</keyword>
<keyword evidence="6" id="KW-1185">Reference proteome</keyword>
<comment type="subcellular location">
    <subcellularLocation>
        <location evidence="3">Cytoplasm</location>
    </subcellularLocation>
</comment>
<dbReference type="RefSeq" id="WP_252591100.1">
    <property type="nucleotide sequence ID" value="NZ_CP099489.1"/>
</dbReference>
<accession>A0ABY4YNW2</accession>
<dbReference type="GO" id="GO:0004140">
    <property type="term" value="F:dephospho-CoA kinase activity"/>
    <property type="evidence" value="ECO:0007669"/>
    <property type="project" value="UniProtKB-EC"/>
</dbReference>
<dbReference type="NCBIfam" id="NF002879">
    <property type="entry name" value="PRK03333.1"/>
    <property type="match status" value="1"/>
</dbReference>
<keyword evidence="1 3" id="KW-0547">Nucleotide-binding</keyword>
<dbReference type="SUPFAM" id="SSF52540">
    <property type="entry name" value="P-loop containing nucleoside triphosphate hydrolases"/>
    <property type="match status" value="1"/>
</dbReference>